<evidence type="ECO:0000256" key="1">
    <source>
        <dbReference type="ARBA" id="ARBA00008799"/>
    </source>
</evidence>
<dbReference type="PANTHER" id="PTHR10788:SF106">
    <property type="entry name" value="BCDNA.GH08860"/>
    <property type="match status" value="1"/>
</dbReference>
<proteinExistence type="inferred from homology"/>
<dbReference type="HOGENOM" id="CLU_002351_7_1_6"/>
<comment type="similarity">
    <text evidence="1">Belongs to the glycosyltransferase 20 family.</text>
</comment>
<dbReference type="Gene3D" id="3.40.50.2000">
    <property type="entry name" value="Glycogen Phosphorylase B"/>
    <property type="match status" value="2"/>
</dbReference>
<dbReference type="GO" id="GO:0003825">
    <property type="term" value="F:alpha,alpha-trehalose-phosphate synthase (UDP-forming) activity"/>
    <property type="evidence" value="ECO:0007669"/>
    <property type="project" value="TreeGrafter"/>
</dbReference>
<dbReference type="Proteomes" id="UP000006690">
    <property type="component" value="Chromosome"/>
</dbReference>
<organism evidence="2 3">
    <name type="scientific">Pantoea ananatis (strain AJ13355)</name>
    <dbReference type="NCBI Taxonomy" id="932677"/>
    <lineage>
        <taxon>Bacteria</taxon>
        <taxon>Pseudomonadati</taxon>
        <taxon>Pseudomonadota</taxon>
        <taxon>Gammaproteobacteria</taxon>
        <taxon>Enterobacterales</taxon>
        <taxon>Erwiniaceae</taxon>
        <taxon>Pantoea</taxon>
    </lineage>
</organism>
<dbReference type="eggNOG" id="COG0380">
    <property type="taxonomic scope" value="Bacteria"/>
</dbReference>
<reference evidence="3" key="1">
    <citation type="journal article" date="2012" name="Appl. Microbiol. Biotechnol.">
        <title>The complete genome sequence of Pantoea ananatis AJ13355, an organism with great biotechnological potential.</title>
        <authorList>
            <person name="Hara Y."/>
            <person name="Kadotani N."/>
            <person name="Izui H."/>
            <person name="Katashkina J.I."/>
            <person name="Kuvaeva T.M."/>
            <person name="Andreeva I.G."/>
            <person name="Golubeva L.I."/>
            <person name="Malko D.B."/>
            <person name="Makeev V.J."/>
            <person name="Mashko S.V."/>
            <person name="Kozlov Y.I."/>
        </authorList>
    </citation>
    <scope>NUCLEOTIDE SEQUENCE [LARGE SCALE GENOMIC DNA]</scope>
    <source>
        <strain evidence="3">AJ13355</strain>
    </source>
</reference>
<protein>
    <submittedName>
        <fullName evidence="2">Alpha,alpha-trehalose-phosphate synthase [UDP-forming] OtsA</fullName>
    </submittedName>
</protein>
<dbReference type="GO" id="GO:0005992">
    <property type="term" value="P:trehalose biosynthetic process"/>
    <property type="evidence" value="ECO:0007669"/>
    <property type="project" value="InterPro"/>
</dbReference>
<dbReference type="PANTHER" id="PTHR10788">
    <property type="entry name" value="TREHALOSE-6-PHOSPHATE SYNTHASE"/>
    <property type="match status" value="1"/>
</dbReference>
<sequence>MSSLLQFLIRPQLSSCWSLSNATDEPLSHKENTMSGLILVSHNHSQRSTLTAIYEGILAHQGGLWVSWDGQTAVLPSDTARPLSSQQKDHYETLTFPLTPGEANEGYHNYVHKGLWPVFHQRPDLARFSADGYREYKNINEAYARAICEHALPEDRIWIQDYHLLGCARYLREAGLTNPVGFFLHQPFPSGKMFEAIPDWRWLTESLLCCDVIGFQTVQDMNNFIVWLESEFRTERLAGDSFRVQGRIVRLGVFPVGIDLDDARCLRDSNSCAFMEMQCRENLPENTVLSGGHLDDSAGLPYRISAVEVLLRKHAVYQKNITLLQLAPPSAGYAHRAPEISHTLETLCGEFNGVHGMMNWYPVNCLTHAYSREEQAGIYRASRVALVTPLMAGMSLMAKMYVALQDPDNPGVLILSQFAGAAEQMDGAIIVNPYDPDAMADAIHSALLMPVRERRHLHARLMKGLHLHSSHRWSQAFLSMLSDQPVMPGPVVATAPSLRLNSSRARY</sequence>
<name>A0A0H3KVI9_PANAA</name>
<dbReference type="PATRIC" id="fig|932677.3.peg.1127"/>
<dbReference type="KEGG" id="paj:PAJ_0978"/>
<dbReference type="Pfam" id="PF00982">
    <property type="entry name" value="Glyco_transf_20"/>
    <property type="match status" value="1"/>
</dbReference>
<dbReference type="EMBL" id="AP012032">
    <property type="protein sequence ID" value="BAK11058.1"/>
    <property type="molecule type" value="Genomic_DNA"/>
</dbReference>
<dbReference type="InterPro" id="IPR001830">
    <property type="entry name" value="Glyco_trans_20"/>
</dbReference>
<dbReference type="CDD" id="cd03788">
    <property type="entry name" value="GT20_TPS"/>
    <property type="match status" value="1"/>
</dbReference>
<gene>
    <name evidence="2" type="primary">otsA</name>
    <name evidence="2" type="ordered locus">PAJ_0978</name>
</gene>
<evidence type="ECO:0000313" key="3">
    <source>
        <dbReference type="Proteomes" id="UP000006690"/>
    </source>
</evidence>
<evidence type="ECO:0000313" key="2">
    <source>
        <dbReference type="EMBL" id="BAK11058.1"/>
    </source>
</evidence>
<accession>A0A0H3KVI9</accession>
<dbReference type="AlphaFoldDB" id="A0A0H3KVI9"/>
<dbReference type="SUPFAM" id="SSF53756">
    <property type="entry name" value="UDP-Glycosyltransferase/glycogen phosphorylase"/>
    <property type="match status" value="1"/>
</dbReference>